<dbReference type="EC" id="2.7.11.1" evidence="1"/>
<proteinExistence type="predicted"/>
<dbReference type="SMART" id="SM00220">
    <property type="entry name" value="S_TKc"/>
    <property type="match status" value="1"/>
</dbReference>
<keyword evidence="12" id="KW-1185">Reference proteome</keyword>
<dbReference type="SUPFAM" id="SSF56112">
    <property type="entry name" value="Protein kinase-like (PK-like)"/>
    <property type="match status" value="1"/>
</dbReference>
<protein>
    <recommendedName>
        <fullName evidence="1">non-specific serine/threonine protein kinase</fullName>
        <ecNumber evidence="1">2.7.11.1</ecNumber>
    </recommendedName>
</protein>
<dbReference type="PROSITE" id="PS50011">
    <property type="entry name" value="PROTEIN_KINASE_DOM"/>
    <property type="match status" value="1"/>
</dbReference>
<dbReference type="InterPro" id="IPR011009">
    <property type="entry name" value="Kinase-like_dom_sf"/>
</dbReference>
<keyword evidence="9" id="KW-0812">Transmembrane</keyword>
<sequence>MTVGHVQGDALTGHLLGGRYRLDGLIGRGGMANVYRATDEVLDRGVAVKLFGEASDGDKHASRAAMEVRLLAALNHPSLVTLYDARVVADQDAFLVMELVDGPTLRDRIAGGPIGRVDVAAMAGDLAEALHAVHEAGMVHRDVKPSNVLLAPSISPTREFRAKLADFGIAHLVDSARLTTPGTIMGTAAYLSPEQTRGVAPAPAGDVYSLGLVLLESFTRERAFPGNMAESLVARVQRDPTIPGDIGYAWKSLLTAMTSRTPEDRPTALEVAASARGILSTEGTGPIVSDATAALPTTGAGVQAVTLDPTSAMESTAAAPVDSITQRIVLADDSNSVEPPLAANRRTRRAVGRTASSRPRRSRRVVGAIAIAAVTLALGAGLTSWVVADRSATSTATDGLTLGVLLTSIDTVSSGVSTLVSDRQTSATPDAVPATDTDPDTDGTDTGTDTTSPSETDGTEPAPSAPTPTSPDDTAPDDTVPDETTPDETTPPEDTPSEIPDPEPFAPGNPGNGNSGNGNGNPGNGNGNGPGNNSGKGNG</sequence>
<evidence type="ECO:0000256" key="2">
    <source>
        <dbReference type="ARBA" id="ARBA00022527"/>
    </source>
</evidence>
<evidence type="ECO:0000256" key="9">
    <source>
        <dbReference type="SAM" id="Phobius"/>
    </source>
</evidence>
<evidence type="ECO:0000256" key="5">
    <source>
        <dbReference type="ARBA" id="ARBA00022777"/>
    </source>
</evidence>
<feature type="domain" description="Protein kinase" evidence="10">
    <location>
        <begin position="20"/>
        <end position="279"/>
    </location>
</feature>
<dbReference type="RefSeq" id="WP_127051253.1">
    <property type="nucleotide sequence ID" value="NZ_RZGZ01000005.1"/>
</dbReference>
<dbReference type="PANTHER" id="PTHR43289:SF6">
    <property type="entry name" value="SERINE_THREONINE-PROTEIN KINASE NEKL-3"/>
    <property type="match status" value="1"/>
</dbReference>
<feature type="compositionally biased region" description="Gly residues" evidence="8">
    <location>
        <begin position="510"/>
        <end position="539"/>
    </location>
</feature>
<dbReference type="GO" id="GO:0004674">
    <property type="term" value="F:protein serine/threonine kinase activity"/>
    <property type="evidence" value="ECO:0007669"/>
    <property type="project" value="UniProtKB-KW"/>
</dbReference>
<dbReference type="PROSITE" id="PS00108">
    <property type="entry name" value="PROTEIN_KINASE_ST"/>
    <property type="match status" value="1"/>
</dbReference>
<dbReference type="EMBL" id="RZGZ01000005">
    <property type="protein sequence ID" value="RUQ97543.1"/>
    <property type="molecule type" value="Genomic_DNA"/>
</dbReference>
<evidence type="ECO:0000256" key="4">
    <source>
        <dbReference type="ARBA" id="ARBA00022741"/>
    </source>
</evidence>
<keyword evidence="2 11" id="KW-0723">Serine/threonine-protein kinase</keyword>
<reference evidence="11 12" key="1">
    <citation type="submission" date="2018-12" db="EMBL/GenBank/DDBJ databases">
        <authorList>
            <person name="Li F."/>
        </authorList>
    </citation>
    <scope>NUCLEOTIDE SEQUENCE [LARGE SCALE GENOMIC DNA]</scope>
    <source>
        <strain evidence="11 12">EGI 6500705</strain>
    </source>
</reference>
<feature type="binding site" evidence="7">
    <location>
        <position position="49"/>
    </location>
    <ligand>
        <name>ATP</name>
        <dbReference type="ChEBI" id="CHEBI:30616"/>
    </ligand>
</feature>
<evidence type="ECO:0000256" key="8">
    <source>
        <dbReference type="SAM" id="MobiDB-lite"/>
    </source>
</evidence>
<dbReference type="PANTHER" id="PTHR43289">
    <property type="entry name" value="MITOGEN-ACTIVATED PROTEIN KINASE KINASE KINASE 20-RELATED"/>
    <property type="match status" value="1"/>
</dbReference>
<keyword evidence="9" id="KW-0472">Membrane</keyword>
<dbReference type="InterPro" id="IPR017441">
    <property type="entry name" value="Protein_kinase_ATP_BS"/>
</dbReference>
<keyword evidence="9" id="KW-1133">Transmembrane helix</keyword>
<evidence type="ECO:0000313" key="11">
    <source>
        <dbReference type="EMBL" id="RUQ97543.1"/>
    </source>
</evidence>
<dbReference type="PROSITE" id="PS00107">
    <property type="entry name" value="PROTEIN_KINASE_ATP"/>
    <property type="match status" value="1"/>
</dbReference>
<feature type="region of interest" description="Disordered" evidence="8">
    <location>
        <begin position="420"/>
        <end position="539"/>
    </location>
</feature>
<dbReference type="CDD" id="cd14014">
    <property type="entry name" value="STKc_PknB_like"/>
    <property type="match status" value="1"/>
</dbReference>
<dbReference type="Gene3D" id="1.10.510.10">
    <property type="entry name" value="Transferase(Phosphotransferase) domain 1"/>
    <property type="match status" value="1"/>
</dbReference>
<keyword evidence="6 7" id="KW-0067">ATP-binding</keyword>
<gene>
    <name evidence="11" type="ORF">ELQ94_15335</name>
</gene>
<dbReference type="AlphaFoldDB" id="A0A3S0XX21"/>
<evidence type="ECO:0000313" key="12">
    <source>
        <dbReference type="Proteomes" id="UP000274909"/>
    </source>
</evidence>
<name>A0A3S0XX21_9MICO</name>
<comment type="caution">
    <text evidence="11">The sequence shown here is derived from an EMBL/GenBank/DDBJ whole genome shotgun (WGS) entry which is preliminary data.</text>
</comment>
<evidence type="ECO:0000256" key="3">
    <source>
        <dbReference type="ARBA" id="ARBA00022679"/>
    </source>
</evidence>
<dbReference type="InterPro" id="IPR000719">
    <property type="entry name" value="Prot_kinase_dom"/>
</dbReference>
<dbReference type="OrthoDB" id="9762169at2"/>
<dbReference type="Gene3D" id="3.30.200.20">
    <property type="entry name" value="Phosphorylase Kinase, domain 1"/>
    <property type="match status" value="1"/>
</dbReference>
<keyword evidence="5 11" id="KW-0418">Kinase</keyword>
<dbReference type="GO" id="GO:0005524">
    <property type="term" value="F:ATP binding"/>
    <property type="evidence" value="ECO:0007669"/>
    <property type="project" value="UniProtKB-UniRule"/>
</dbReference>
<feature type="compositionally biased region" description="Acidic residues" evidence="8">
    <location>
        <begin position="474"/>
        <end position="486"/>
    </location>
</feature>
<evidence type="ECO:0000256" key="6">
    <source>
        <dbReference type="ARBA" id="ARBA00022840"/>
    </source>
</evidence>
<feature type="compositionally biased region" description="Low complexity" evidence="8">
    <location>
        <begin position="444"/>
        <end position="462"/>
    </location>
</feature>
<keyword evidence="3" id="KW-0808">Transferase</keyword>
<evidence type="ECO:0000259" key="10">
    <source>
        <dbReference type="PROSITE" id="PS50011"/>
    </source>
</evidence>
<evidence type="ECO:0000256" key="7">
    <source>
        <dbReference type="PROSITE-ProRule" id="PRU10141"/>
    </source>
</evidence>
<evidence type="ECO:0000256" key="1">
    <source>
        <dbReference type="ARBA" id="ARBA00012513"/>
    </source>
</evidence>
<feature type="compositionally biased region" description="Low complexity" evidence="8">
    <location>
        <begin position="425"/>
        <end position="436"/>
    </location>
</feature>
<dbReference type="InterPro" id="IPR008271">
    <property type="entry name" value="Ser/Thr_kinase_AS"/>
</dbReference>
<keyword evidence="4 7" id="KW-0547">Nucleotide-binding</keyword>
<dbReference type="Proteomes" id="UP000274909">
    <property type="component" value="Unassembled WGS sequence"/>
</dbReference>
<dbReference type="Pfam" id="PF00069">
    <property type="entry name" value="Pkinase"/>
    <property type="match status" value="1"/>
</dbReference>
<feature type="transmembrane region" description="Helical" evidence="9">
    <location>
        <begin position="365"/>
        <end position="388"/>
    </location>
</feature>
<accession>A0A3S0XX21</accession>
<organism evidence="11 12">
    <name type="scientific">Labedella endophytica</name>
    <dbReference type="NCBI Taxonomy" id="1523160"/>
    <lineage>
        <taxon>Bacteria</taxon>
        <taxon>Bacillati</taxon>
        <taxon>Actinomycetota</taxon>
        <taxon>Actinomycetes</taxon>
        <taxon>Micrococcales</taxon>
        <taxon>Microbacteriaceae</taxon>
        <taxon>Labedella</taxon>
    </lineage>
</organism>